<dbReference type="Proteomes" id="UP001341840">
    <property type="component" value="Unassembled WGS sequence"/>
</dbReference>
<keyword evidence="1" id="KW-0175">Coiled coil</keyword>
<reference evidence="2 3" key="1">
    <citation type="journal article" date="2023" name="Plants (Basel)">
        <title>Bridging the Gap: Combining Genomics and Transcriptomics Approaches to Understand Stylosanthes scabra, an Orphan Legume from the Brazilian Caatinga.</title>
        <authorList>
            <person name="Ferreira-Neto J.R.C."/>
            <person name="da Silva M.D."/>
            <person name="Binneck E."/>
            <person name="de Melo N.F."/>
            <person name="da Silva R.H."/>
            <person name="de Melo A.L.T.M."/>
            <person name="Pandolfi V."/>
            <person name="Bustamante F.O."/>
            <person name="Brasileiro-Vidal A.C."/>
            <person name="Benko-Iseppon A.M."/>
        </authorList>
    </citation>
    <scope>NUCLEOTIDE SEQUENCE [LARGE SCALE GENOMIC DNA]</scope>
    <source>
        <tissue evidence="2">Leaves</tissue>
    </source>
</reference>
<gene>
    <name evidence="2" type="ORF">PIB30_039673</name>
</gene>
<dbReference type="EMBL" id="JASCZI010151245">
    <property type="protein sequence ID" value="MED6171320.1"/>
    <property type="molecule type" value="Genomic_DNA"/>
</dbReference>
<name>A0ABU6VFV1_9FABA</name>
<feature type="non-terminal residue" evidence="2">
    <location>
        <position position="1"/>
    </location>
</feature>
<organism evidence="2 3">
    <name type="scientific">Stylosanthes scabra</name>
    <dbReference type="NCBI Taxonomy" id="79078"/>
    <lineage>
        <taxon>Eukaryota</taxon>
        <taxon>Viridiplantae</taxon>
        <taxon>Streptophyta</taxon>
        <taxon>Embryophyta</taxon>
        <taxon>Tracheophyta</taxon>
        <taxon>Spermatophyta</taxon>
        <taxon>Magnoliopsida</taxon>
        <taxon>eudicotyledons</taxon>
        <taxon>Gunneridae</taxon>
        <taxon>Pentapetalae</taxon>
        <taxon>rosids</taxon>
        <taxon>fabids</taxon>
        <taxon>Fabales</taxon>
        <taxon>Fabaceae</taxon>
        <taxon>Papilionoideae</taxon>
        <taxon>50 kb inversion clade</taxon>
        <taxon>dalbergioids sensu lato</taxon>
        <taxon>Dalbergieae</taxon>
        <taxon>Pterocarpus clade</taxon>
        <taxon>Stylosanthes</taxon>
    </lineage>
</organism>
<evidence type="ECO:0000256" key="1">
    <source>
        <dbReference type="SAM" id="Coils"/>
    </source>
</evidence>
<proteinExistence type="predicted"/>
<evidence type="ECO:0000313" key="2">
    <source>
        <dbReference type="EMBL" id="MED6171320.1"/>
    </source>
</evidence>
<evidence type="ECO:0000313" key="3">
    <source>
        <dbReference type="Proteomes" id="UP001341840"/>
    </source>
</evidence>
<sequence>NKVPQLPTLSVFRKFSLCVFTVGVNSATHLKTPFPVNFSQNRRPRRARKDPKPWDTKFRSERRFVELETRSPENAPVAGIPRLKTTTRQNQRNLQELEIEELRQQIQRLQGIVEIQQAQLNQHMTAISD</sequence>
<accession>A0ABU6VFV1</accession>
<keyword evidence="3" id="KW-1185">Reference proteome</keyword>
<comment type="caution">
    <text evidence="2">The sequence shown here is derived from an EMBL/GenBank/DDBJ whole genome shotgun (WGS) entry which is preliminary data.</text>
</comment>
<protein>
    <submittedName>
        <fullName evidence="2">Uncharacterized protein</fullName>
    </submittedName>
</protein>
<feature type="coiled-coil region" evidence="1">
    <location>
        <begin position="92"/>
        <end position="119"/>
    </location>
</feature>